<evidence type="ECO:0000313" key="1">
    <source>
        <dbReference type="EMBL" id="MBP0902860.1"/>
    </source>
</evidence>
<keyword evidence="2" id="KW-1185">Reference proteome</keyword>
<gene>
    <name evidence="1" type="ORF">J8H85_03375</name>
</gene>
<organism evidence="1 2">
    <name type="scientific">Mariniflexile gromovii</name>
    <dbReference type="NCBI Taxonomy" id="362523"/>
    <lineage>
        <taxon>Bacteria</taxon>
        <taxon>Pseudomonadati</taxon>
        <taxon>Bacteroidota</taxon>
        <taxon>Flavobacteriia</taxon>
        <taxon>Flavobacteriales</taxon>
        <taxon>Flavobacteriaceae</taxon>
        <taxon>Mariniflexile</taxon>
    </lineage>
</organism>
<dbReference type="InterPro" id="IPR038577">
    <property type="entry name" value="GT10-like_C_sf"/>
</dbReference>
<proteinExistence type="predicted"/>
<dbReference type="SUPFAM" id="SSF53756">
    <property type="entry name" value="UDP-Glycosyltransferase/glycogen phosphorylase"/>
    <property type="match status" value="1"/>
</dbReference>
<accession>A0ABS4BRY8</accession>
<dbReference type="RefSeq" id="WP_209652669.1">
    <property type="nucleotide sequence ID" value="NZ_JAGJCB010000002.1"/>
</dbReference>
<sequence>MKGFLRDLKNLSDDYRAAYKRKNLLKGDLHKVRLSSHRGVYNDFIIDQTPNRAGIIGNTIYYNSIFSDFDFVINKPNLAINYKKEESFLLHIEPPSYINKLGLSSPQILDKFNKIYTSDPYLIEKNNDRYIASAPFVHWHLGSNSHICKVKDEYLIDYDFLLKTNYPKKTVNLSTINSNLMNVEGHKIRAEFLEKLCKTDYNFNLYGGNKWSKFRQYIDNAPNGKWFPFSQSRYILVIENERAPFYWSEKFSDALLCYGTPIYYGCTNISDYFPKGSYYPIDINRKDCIEEIISVVESDFHERNMPQLMKARDLIFEKYNMFSFMNKVINENL</sequence>
<protein>
    <recommendedName>
        <fullName evidence="3">Glycosyl transferase family 10 (Putative fucosyltransferase)</fullName>
    </recommendedName>
</protein>
<evidence type="ECO:0000313" key="2">
    <source>
        <dbReference type="Proteomes" id="UP000670776"/>
    </source>
</evidence>
<comment type="caution">
    <text evidence="1">The sequence shown here is derived from an EMBL/GenBank/DDBJ whole genome shotgun (WGS) entry which is preliminary data.</text>
</comment>
<name>A0ABS4BRY8_9FLAO</name>
<reference evidence="1 2" key="1">
    <citation type="submission" date="2021-04" db="EMBL/GenBank/DDBJ databases">
        <title>Mariniflexile gromovii gen. nov., sp. nov., a gliding bacterium isolated from the sea urchin Strongylocentrotus intermedius.</title>
        <authorList>
            <person name="Ko S."/>
            <person name="Le V."/>
            <person name="Ahn C.-Y."/>
            <person name="Oh H.-M."/>
        </authorList>
    </citation>
    <scope>NUCLEOTIDE SEQUENCE [LARGE SCALE GENOMIC DNA]</scope>
    <source>
        <strain evidence="1 2">KCTC 12570</strain>
    </source>
</reference>
<dbReference type="Gene3D" id="3.40.50.11660">
    <property type="entry name" value="Glycosyl transferase family 10, C-terminal domain"/>
    <property type="match status" value="1"/>
</dbReference>
<evidence type="ECO:0008006" key="3">
    <source>
        <dbReference type="Google" id="ProtNLM"/>
    </source>
</evidence>
<dbReference type="Proteomes" id="UP000670776">
    <property type="component" value="Unassembled WGS sequence"/>
</dbReference>
<dbReference type="EMBL" id="JAGJCB010000002">
    <property type="protein sequence ID" value="MBP0902860.1"/>
    <property type="molecule type" value="Genomic_DNA"/>
</dbReference>